<reference evidence="2" key="1">
    <citation type="journal article" date="2015" name="Nature">
        <title>Complex archaea that bridge the gap between prokaryotes and eukaryotes.</title>
        <authorList>
            <person name="Spang A."/>
            <person name="Saw J.H."/>
            <person name="Jorgensen S.L."/>
            <person name="Zaremba-Niedzwiedzka K."/>
            <person name="Martijn J."/>
            <person name="Lind A.E."/>
            <person name="van Eijk R."/>
            <person name="Schleper C."/>
            <person name="Guy L."/>
            <person name="Ettema T.J."/>
        </authorList>
    </citation>
    <scope>NUCLEOTIDE SEQUENCE</scope>
</reference>
<gene>
    <name evidence="2" type="ORF">LCGC14_2043270</name>
</gene>
<evidence type="ECO:0000313" key="2">
    <source>
        <dbReference type="EMBL" id="KKL76604.1"/>
    </source>
</evidence>
<sequence>MTTYENSGILFKNDKRDNQKAPDLTGKLNVGGTEYRLAAWINTGEKGKYMSLKVSELEPKAEPAPAEKSKPPVDDLDDLIPF</sequence>
<proteinExistence type="predicted"/>
<dbReference type="AlphaFoldDB" id="A0A0F9ERC9"/>
<dbReference type="EMBL" id="LAZR01023994">
    <property type="protein sequence ID" value="KKL76604.1"/>
    <property type="molecule type" value="Genomic_DNA"/>
</dbReference>
<evidence type="ECO:0008006" key="3">
    <source>
        <dbReference type="Google" id="ProtNLM"/>
    </source>
</evidence>
<feature type="region of interest" description="Disordered" evidence="1">
    <location>
        <begin position="1"/>
        <end position="25"/>
    </location>
</feature>
<feature type="region of interest" description="Disordered" evidence="1">
    <location>
        <begin position="59"/>
        <end position="82"/>
    </location>
</feature>
<protein>
    <recommendedName>
        <fullName evidence="3">DUF736 domain-containing protein</fullName>
    </recommendedName>
</protein>
<comment type="caution">
    <text evidence="2">The sequence shown here is derived from an EMBL/GenBank/DDBJ whole genome shotgun (WGS) entry which is preliminary data.</text>
</comment>
<name>A0A0F9ERC9_9ZZZZ</name>
<accession>A0A0F9ERC9</accession>
<feature type="compositionally biased region" description="Basic and acidic residues" evidence="1">
    <location>
        <begin position="59"/>
        <end position="73"/>
    </location>
</feature>
<organism evidence="2">
    <name type="scientific">marine sediment metagenome</name>
    <dbReference type="NCBI Taxonomy" id="412755"/>
    <lineage>
        <taxon>unclassified sequences</taxon>
        <taxon>metagenomes</taxon>
        <taxon>ecological metagenomes</taxon>
    </lineage>
</organism>
<evidence type="ECO:0000256" key="1">
    <source>
        <dbReference type="SAM" id="MobiDB-lite"/>
    </source>
</evidence>